<dbReference type="PRINTS" id="PR00080">
    <property type="entry name" value="SDRFAMILY"/>
</dbReference>
<dbReference type="InterPro" id="IPR002347">
    <property type="entry name" value="SDR_fam"/>
</dbReference>
<reference evidence="1" key="1">
    <citation type="submission" date="2023-07" db="EMBL/GenBank/DDBJ databases">
        <authorList>
            <consortium name="CYATHOMIX"/>
        </authorList>
    </citation>
    <scope>NUCLEOTIDE SEQUENCE</scope>
    <source>
        <strain evidence="1">N/A</strain>
    </source>
</reference>
<dbReference type="Proteomes" id="UP001176961">
    <property type="component" value="Unassembled WGS sequence"/>
</dbReference>
<dbReference type="InterPro" id="IPR036291">
    <property type="entry name" value="NAD(P)-bd_dom_sf"/>
</dbReference>
<accession>A0AA36MD86</accession>
<evidence type="ECO:0000313" key="1">
    <source>
        <dbReference type="EMBL" id="CAJ0608016.1"/>
    </source>
</evidence>
<dbReference type="PRINTS" id="PR00081">
    <property type="entry name" value="GDHRDH"/>
</dbReference>
<proteinExistence type="predicted"/>
<organism evidence="1 2">
    <name type="scientific">Cylicocyclus nassatus</name>
    <name type="common">Nematode worm</name>
    <dbReference type="NCBI Taxonomy" id="53992"/>
    <lineage>
        <taxon>Eukaryota</taxon>
        <taxon>Metazoa</taxon>
        <taxon>Ecdysozoa</taxon>
        <taxon>Nematoda</taxon>
        <taxon>Chromadorea</taxon>
        <taxon>Rhabditida</taxon>
        <taxon>Rhabditina</taxon>
        <taxon>Rhabditomorpha</taxon>
        <taxon>Strongyloidea</taxon>
        <taxon>Strongylidae</taxon>
        <taxon>Cylicocyclus</taxon>
    </lineage>
</organism>
<dbReference type="EMBL" id="CATQJL010000316">
    <property type="protein sequence ID" value="CAJ0608016.1"/>
    <property type="molecule type" value="Genomic_DNA"/>
</dbReference>
<dbReference type="Gene3D" id="3.40.50.720">
    <property type="entry name" value="NAD(P)-binding Rossmann-like Domain"/>
    <property type="match status" value="1"/>
</dbReference>
<name>A0AA36MD86_CYLNA</name>
<evidence type="ECO:0000313" key="2">
    <source>
        <dbReference type="Proteomes" id="UP001176961"/>
    </source>
</evidence>
<dbReference type="SUPFAM" id="SSF51735">
    <property type="entry name" value="NAD(P)-binding Rossmann-fold domains"/>
    <property type="match status" value="1"/>
</dbReference>
<sequence>HSSYFGYSYFVLCSYYNESAAHSNEPVIRLLQPPMRRFEGKVLIVTGSSSGIGAGTALLFAKEGARVTITSNKTEELEATRQSIIKDSACKEDDILAIPGDILDDVVKEKIVSDTVAKWGRIDILVNNVGGMFGSYGGLLGDIAYLKKTMDLNIYSAVQMVDLCCPYLIKAKGEIVNVSSIAAMPFGWAPTWAYYSMAKAAQDQLTRAWAIELIAEGVRVNAVRPGVTKTNFGVTAGLKPGAAEEIYKAAESSPDTLPIRKCGEPEDIANLIAFLADRSQSRYMIGQTVTIDGGTTLVNCSDATAFKE</sequence>
<feature type="non-terminal residue" evidence="1">
    <location>
        <position position="1"/>
    </location>
</feature>
<dbReference type="FunFam" id="3.40.50.720:FF:000084">
    <property type="entry name" value="Short-chain dehydrogenase reductase"/>
    <property type="match status" value="1"/>
</dbReference>
<protein>
    <submittedName>
        <fullName evidence="1">Uncharacterized protein</fullName>
    </submittedName>
</protein>
<dbReference type="AlphaFoldDB" id="A0AA36MD86"/>
<comment type="caution">
    <text evidence="1">The sequence shown here is derived from an EMBL/GenBank/DDBJ whole genome shotgun (WGS) entry which is preliminary data.</text>
</comment>
<gene>
    <name evidence="1" type="ORF">CYNAS_LOCUS19999</name>
</gene>
<dbReference type="PANTHER" id="PTHR44115:SF4">
    <property type="entry name" value="OXIDOREDUCTASE"/>
    <property type="match status" value="1"/>
</dbReference>
<dbReference type="PANTHER" id="PTHR44115">
    <property type="entry name" value="PROTEIN CBG09704"/>
    <property type="match status" value="1"/>
</dbReference>
<dbReference type="Pfam" id="PF13561">
    <property type="entry name" value="adh_short_C2"/>
    <property type="match status" value="1"/>
</dbReference>
<keyword evidence="2" id="KW-1185">Reference proteome</keyword>